<sequence>MEDRGGDTGRSRSDSKLAGEKRTSGELGEKPEVARKKIKMRNLESVLRFEEVSSNHLKNKEDDDSFQFTEKMSQVTNVPVTLDFNAYRAERSGRTALSVEVTAASRPLDLNSEACIANNLRMIAL</sequence>
<name>A0A6M2ERR7_9ROSI</name>
<feature type="region of interest" description="Disordered" evidence="1">
    <location>
        <begin position="1"/>
        <end position="34"/>
    </location>
</feature>
<dbReference type="AlphaFoldDB" id="A0A6M2ERR7"/>
<organism evidence="2">
    <name type="scientific">Populus davidiana</name>
    <dbReference type="NCBI Taxonomy" id="266767"/>
    <lineage>
        <taxon>Eukaryota</taxon>
        <taxon>Viridiplantae</taxon>
        <taxon>Streptophyta</taxon>
        <taxon>Embryophyta</taxon>
        <taxon>Tracheophyta</taxon>
        <taxon>Spermatophyta</taxon>
        <taxon>Magnoliopsida</taxon>
        <taxon>eudicotyledons</taxon>
        <taxon>Gunneridae</taxon>
        <taxon>Pentapetalae</taxon>
        <taxon>rosids</taxon>
        <taxon>fabids</taxon>
        <taxon>Malpighiales</taxon>
        <taxon>Salicaceae</taxon>
        <taxon>Saliceae</taxon>
        <taxon>Populus</taxon>
    </lineage>
</organism>
<protein>
    <submittedName>
        <fullName evidence="2">Uncharacterized protein</fullName>
    </submittedName>
</protein>
<evidence type="ECO:0000256" key="1">
    <source>
        <dbReference type="SAM" id="MobiDB-lite"/>
    </source>
</evidence>
<proteinExistence type="predicted"/>
<reference evidence="2" key="1">
    <citation type="submission" date="2020-03" db="EMBL/GenBank/DDBJ databases">
        <authorList>
            <person name="Zhang R."/>
        </authorList>
    </citation>
    <scope>NUCLEOTIDE SEQUENCE</scope>
</reference>
<dbReference type="EMBL" id="GILB01007634">
    <property type="protein sequence ID" value="NUU87967.1"/>
    <property type="molecule type" value="Transcribed_RNA"/>
</dbReference>
<accession>A0A6M2ERR7</accession>
<evidence type="ECO:0000313" key="2">
    <source>
        <dbReference type="EMBL" id="NUU87967.1"/>
    </source>
</evidence>